<dbReference type="GO" id="GO:0032259">
    <property type="term" value="P:methylation"/>
    <property type="evidence" value="ECO:0007669"/>
    <property type="project" value="UniProtKB-KW"/>
</dbReference>
<evidence type="ECO:0000256" key="1">
    <source>
        <dbReference type="ARBA" id="ARBA00022603"/>
    </source>
</evidence>
<sequence>MSTPPNTASWAYVEDWLVEDEHVRAARSRAVELGCMPVTKSTASVLRLLATAISAQTVVEIGTGTGVSAAALLSGMTPDGILTSIDTEAENQRVAREILTELGYDHVRARLIAGRALEVLPRLADQAYDLVFVDGDKAEYPAILQQARRLLRVGGILAFDNVLSNGAVADPGQRDAETAALRDVAHSLRDDEHWVPSLMTIGDGLLAAVLRGEGE</sequence>
<dbReference type="Gene3D" id="3.40.50.150">
    <property type="entry name" value="Vaccinia Virus protein VP39"/>
    <property type="match status" value="1"/>
</dbReference>
<dbReference type="CDD" id="cd02440">
    <property type="entry name" value="AdoMet_MTases"/>
    <property type="match status" value="1"/>
</dbReference>
<dbReference type="InterPro" id="IPR002935">
    <property type="entry name" value="SAM_O-MeTrfase"/>
</dbReference>
<dbReference type="SUPFAM" id="SSF53335">
    <property type="entry name" value="S-adenosyl-L-methionine-dependent methyltransferases"/>
    <property type="match status" value="1"/>
</dbReference>
<keyword evidence="1" id="KW-0489">Methyltransferase</keyword>
<dbReference type="AlphaFoldDB" id="A0A6J7ABI3"/>
<evidence type="ECO:0000256" key="3">
    <source>
        <dbReference type="ARBA" id="ARBA00022691"/>
    </source>
</evidence>
<keyword evidence="2" id="KW-0808">Transferase</keyword>
<dbReference type="InterPro" id="IPR050362">
    <property type="entry name" value="Cation-dep_OMT"/>
</dbReference>
<dbReference type="PANTHER" id="PTHR10509:SF85">
    <property type="entry name" value="O-METHYLTRANSFERASE RV1220C-RELATED"/>
    <property type="match status" value="1"/>
</dbReference>
<organism evidence="4">
    <name type="scientific">freshwater metagenome</name>
    <dbReference type="NCBI Taxonomy" id="449393"/>
    <lineage>
        <taxon>unclassified sequences</taxon>
        <taxon>metagenomes</taxon>
        <taxon>ecological metagenomes</taxon>
    </lineage>
</organism>
<dbReference type="InterPro" id="IPR029063">
    <property type="entry name" value="SAM-dependent_MTases_sf"/>
</dbReference>
<proteinExistence type="predicted"/>
<dbReference type="PROSITE" id="PS51682">
    <property type="entry name" value="SAM_OMT_I"/>
    <property type="match status" value="1"/>
</dbReference>
<gene>
    <name evidence="4" type="ORF">UFOPK3204_00843</name>
</gene>
<name>A0A6J7ABI3_9ZZZZ</name>
<accession>A0A6J7ABI3</accession>
<dbReference type="GO" id="GO:0008757">
    <property type="term" value="F:S-adenosylmethionine-dependent methyltransferase activity"/>
    <property type="evidence" value="ECO:0007669"/>
    <property type="project" value="TreeGrafter"/>
</dbReference>
<protein>
    <submittedName>
        <fullName evidence="4">Unannotated protein</fullName>
    </submittedName>
</protein>
<reference evidence="4" key="1">
    <citation type="submission" date="2020-05" db="EMBL/GenBank/DDBJ databases">
        <authorList>
            <person name="Chiriac C."/>
            <person name="Salcher M."/>
            <person name="Ghai R."/>
            <person name="Kavagutti S V."/>
        </authorList>
    </citation>
    <scope>NUCLEOTIDE SEQUENCE</scope>
</reference>
<dbReference type="EMBL" id="CAFABK010000031">
    <property type="protein sequence ID" value="CAB4830163.1"/>
    <property type="molecule type" value="Genomic_DNA"/>
</dbReference>
<dbReference type="Pfam" id="PF01596">
    <property type="entry name" value="Methyltransf_3"/>
    <property type="match status" value="1"/>
</dbReference>
<keyword evidence="3" id="KW-0949">S-adenosyl-L-methionine</keyword>
<dbReference type="PANTHER" id="PTHR10509">
    <property type="entry name" value="O-METHYLTRANSFERASE-RELATED"/>
    <property type="match status" value="1"/>
</dbReference>
<dbReference type="GO" id="GO:0008171">
    <property type="term" value="F:O-methyltransferase activity"/>
    <property type="evidence" value="ECO:0007669"/>
    <property type="project" value="InterPro"/>
</dbReference>
<evidence type="ECO:0000256" key="2">
    <source>
        <dbReference type="ARBA" id="ARBA00022679"/>
    </source>
</evidence>
<evidence type="ECO:0000313" key="4">
    <source>
        <dbReference type="EMBL" id="CAB4830163.1"/>
    </source>
</evidence>